<accession>A0ABU2KL71</accession>
<dbReference type="Gene3D" id="3.90.80.10">
    <property type="entry name" value="Inorganic pyrophosphatase"/>
    <property type="match status" value="1"/>
</dbReference>
<keyword evidence="3" id="KW-0479">Metal-binding</keyword>
<evidence type="ECO:0000313" key="7">
    <source>
        <dbReference type="Proteomes" id="UP001182991"/>
    </source>
</evidence>
<comment type="cofactor">
    <cofactor evidence="1">
        <name>Mg(2+)</name>
        <dbReference type="ChEBI" id="CHEBI:18420"/>
    </cofactor>
</comment>
<comment type="caution">
    <text evidence="6">The sequence shown here is derived from an EMBL/GenBank/DDBJ whole genome shotgun (WGS) entry which is preliminary data.</text>
</comment>
<organism evidence="6 7">
    <name type="scientific">Mesonia ostreae</name>
    <dbReference type="NCBI Taxonomy" id="861110"/>
    <lineage>
        <taxon>Bacteria</taxon>
        <taxon>Pseudomonadati</taxon>
        <taxon>Bacteroidota</taxon>
        <taxon>Flavobacteriia</taxon>
        <taxon>Flavobacteriales</taxon>
        <taxon>Flavobacteriaceae</taxon>
        <taxon>Mesonia</taxon>
    </lineage>
</organism>
<dbReference type="EC" id="3.6.1.1" evidence="2"/>
<sequence>MKYLSLLFSMVAFISCKESSKMPAKETIDYYHLPTFVNDTLQAVIEIPAGTNKKIEYNREQNDFLVDSIKGVPRSIHFLPYIGNYGFIPSTYSNPEEGGDGDALDILVLAESQPMGTLMKVIPIAVLRLQDNGAFDDKIIAVPAQKELQIIPVNNFENISIQYPEIRKIISLWFQNYDKKDDLHIIAFNGEDTAMEIINKWTKH</sequence>
<dbReference type="Pfam" id="PF00719">
    <property type="entry name" value="Pyrophosphatase"/>
    <property type="match status" value="1"/>
</dbReference>
<evidence type="ECO:0000256" key="3">
    <source>
        <dbReference type="ARBA" id="ARBA00022723"/>
    </source>
</evidence>
<reference evidence="7" key="1">
    <citation type="submission" date="2023-07" db="EMBL/GenBank/DDBJ databases">
        <title>Isolating and identifying novel microbial strains from the Mariana Trench.</title>
        <authorList>
            <person name="Fu H."/>
        </authorList>
    </citation>
    <scope>NUCLEOTIDE SEQUENCE [LARGE SCALE GENOMIC DNA]</scope>
    <source>
        <strain evidence="7">T-y2</strain>
    </source>
</reference>
<evidence type="ECO:0000256" key="1">
    <source>
        <dbReference type="ARBA" id="ARBA00001946"/>
    </source>
</evidence>
<keyword evidence="5" id="KW-0460">Magnesium</keyword>
<evidence type="ECO:0000313" key="6">
    <source>
        <dbReference type="EMBL" id="MDT0295470.1"/>
    </source>
</evidence>
<keyword evidence="7" id="KW-1185">Reference proteome</keyword>
<evidence type="ECO:0000256" key="5">
    <source>
        <dbReference type="ARBA" id="ARBA00022842"/>
    </source>
</evidence>
<dbReference type="SUPFAM" id="SSF50324">
    <property type="entry name" value="Inorganic pyrophosphatase"/>
    <property type="match status" value="1"/>
</dbReference>
<name>A0ABU2KL71_9FLAO</name>
<dbReference type="PROSITE" id="PS51257">
    <property type="entry name" value="PROKAR_LIPOPROTEIN"/>
    <property type="match status" value="1"/>
</dbReference>
<dbReference type="InterPro" id="IPR008162">
    <property type="entry name" value="Pyrophosphatase"/>
</dbReference>
<dbReference type="InterPro" id="IPR036649">
    <property type="entry name" value="Pyrophosphatase_sf"/>
</dbReference>
<dbReference type="RefSeq" id="WP_311402404.1">
    <property type="nucleotide sequence ID" value="NZ_JAVRBG010000014.1"/>
</dbReference>
<evidence type="ECO:0000256" key="2">
    <source>
        <dbReference type="ARBA" id="ARBA00012146"/>
    </source>
</evidence>
<proteinExistence type="predicted"/>
<dbReference type="Proteomes" id="UP001182991">
    <property type="component" value="Unassembled WGS sequence"/>
</dbReference>
<keyword evidence="4" id="KW-0378">Hydrolase</keyword>
<evidence type="ECO:0000256" key="4">
    <source>
        <dbReference type="ARBA" id="ARBA00022801"/>
    </source>
</evidence>
<gene>
    <name evidence="6" type="ORF">RLT85_12595</name>
</gene>
<dbReference type="EMBL" id="JAVRBG010000014">
    <property type="protein sequence ID" value="MDT0295470.1"/>
    <property type="molecule type" value="Genomic_DNA"/>
</dbReference>
<protein>
    <recommendedName>
        <fullName evidence="2">inorganic diphosphatase</fullName>
        <ecNumber evidence="2">3.6.1.1</ecNumber>
    </recommendedName>
</protein>
<dbReference type="PANTHER" id="PTHR10286">
    <property type="entry name" value="INORGANIC PYROPHOSPHATASE"/>
    <property type="match status" value="1"/>
</dbReference>